<dbReference type="KEGG" id="tpsc:RBB77_11315"/>
<evidence type="ECO:0000259" key="4">
    <source>
        <dbReference type="Pfam" id="PF00370"/>
    </source>
</evidence>
<keyword evidence="3 5" id="KW-0418">Kinase</keyword>
<dbReference type="InterPro" id="IPR043129">
    <property type="entry name" value="ATPase_NBD"/>
</dbReference>
<evidence type="ECO:0000256" key="1">
    <source>
        <dbReference type="ARBA" id="ARBA00009156"/>
    </source>
</evidence>
<dbReference type="EMBL" id="CP132942">
    <property type="protein sequence ID" value="XCB35458.1"/>
    <property type="molecule type" value="Genomic_DNA"/>
</dbReference>
<evidence type="ECO:0000256" key="3">
    <source>
        <dbReference type="ARBA" id="ARBA00022777"/>
    </source>
</evidence>
<dbReference type="PANTHER" id="PTHR43095:SF5">
    <property type="entry name" value="XYLULOSE KINASE"/>
    <property type="match status" value="1"/>
</dbReference>
<organism evidence="5">
    <name type="scientific">Tunturiibacter psychrotolerans</name>
    <dbReference type="NCBI Taxonomy" id="3069686"/>
    <lineage>
        <taxon>Bacteria</taxon>
        <taxon>Pseudomonadati</taxon>
        <taxon>Acidobacteriota</taxon>
        <taxon>Terriglobia</taxon>
        <taxon>Terriglobales</taxon>
        <taxon>Acidobacteriaceae</taxon>
        <taxon>Tunturiibacter</taxon>
    </lineage>
</organism>
<reference evidence="5" key="2">
    <citation type="journal article" date="2024" name="Environ. Microbiol.">
        <title>Genome analysis and description of Tunturibacter gen. nov. expands the diversity of Terriglobia in tundra soils.</title>
        <authorList>
            <person name="Messyasz A."/>
            <person name="Mannisto M.K."/>
            <person name="Kerkhof L.J."/>
            <person name="Haggblom M.M."/>
        </authorList>
    </citation>
    <scope>NUCLEOTIDE SEQUENCE</scope>
    <source>
        <strain evidence="5">X5P6</strain>
    </source>
</reference>
<gene>
    <name evidence="5" type="ORF">RBB77_11315</name>
</gene>
<name>A0AAU7ZWT1_9BACT</name>
<feature type="domain" description="Carbohydrate kinase FGGY N-terminal" evidence="4">
    <location>
        <begin position="1"/>
        <end position="65"/>
    </location>
</feature>
<reference evidence="5" key="1">
    <citation type="submission" date="2023-08" db="EMBL/GenBank/DDBJ databases">
        <authorList>
            <person name="Messyasz A."/>
            <person name="Mannisto M.K."/>
            <person name="Kerkhof L.J."/>
            <person name="Haggblom M."/>
        </authorList>
    </citation>
    <scope>NUCLEOTIDE SEQUENCE</scope>
    <source>
        <strain evidence="5">X5P6</strain>
    </source>
</reference>
<dbReference type="InterPro" id="IPR018484">
    <property type="entry name" value="FGGY_N"/>
</dbReference>
<comment type="similarity">
    <text evidence="1">Belongs to the FGGY kinase family.</text>
</comment>
<dbReference type="InterPro" id="IPR050406">
    <property type="entry name" value="FGGY_Carb_Kinase"/>
</dbReference>
<dbReference type="RefSeq" id="WP_353067520.1">
    <property type="nucleotide sequence ID" value="NZ_CP132942.1"/>
</dbReference>
<evidence type="ECO:0000313" key="5">
    <source>
        <dbReference type="EMBL" id="XCB35458.1"/>
    </source>
</evidence>
<dbReference type="GO" id="GO:0005975">
    <property type="term" value="P:carbohydrate metabolic process"/>
    <property type="evidence" value="ECO:0007669"/>
    <property type="project" value="InterPro"/>
</dbReference>
<keyword evidence="2" id="KW-0808">Transferase</keyword>
<protein>
    <submittedName>
        <fullName evidence="5">FGGY family carbohydrate kinase</fullName>
    </submittedName>
</protein>
<proteinExistence type="inferred from homology"/>
<dbReference type="Gene3D" id="3.30.420.40">
    <property type="match status" value="1"/>
</dbReference>
<dbReference type="SUPFAM" id="SSF53067">
    <property type="entry name" value="Actin-like ATPase domain"/>
    <property type="match status" value="2"/>
</dbReference>
<dbReference type="GO" id="GO:0016301">
    <property type="term" value="F:kinase activity"/>
    <property type="evidence" value="ECO:0007669"/>
    <property type="project" value="UniProtKB-KW"/>
</dbReference>
<dbReference type="PANTHER" id="PTHR43095">
    <property type="entry name" value="SUGAR KINASE"/>
    <property type="match status" value="1"/>
</dbReference>
<dbReference type="AlphaFoldDB" id="A0AAU7ZWT1"/>
<dbReference type="Pfam" id="PF00370">
    <property type="entry name" value="FGGY_N"/>
    <property type="match status" value="1"/>
</dbReference>
<sequence>MLLGIDVGTGGTRAVLIDLSGAVVASSASEHAGIHSAQIGWAEQDPEDWWRATREALAGVMAASEFVLVAEEGAAFGAALLAGTGTGVWQSVEAACAATVHVAQTIAPKNAAVMDQAHKQYRRIYPALQEIARS</sequence>
<evidence type="ECO:0000256" key="2">
    <source>
        <dbReference type="ARBA" id="ARBA00022679"/>
    </source>
</evidence>
<accession>A0AAU7ZWT1</accession>